<feature type="compositionally biased region" description="Low complexity" evidence="1">
    <location>
        <begin position="83"/>
        <end position="94"/>
    </location>
</feature>
<organism evidence="2 3">
    <name type="scientific">Actinoplanes couchii</name>
    <dbReference type="NCBI Taxonomy" id="403638"/>
    <lineage>
        <taxon>Bacteria</taxon>
        <taxon>Bacillati</taxon>
        <taxon>Actinomycetota</taxon>
        <taxon>Actinomycetes</taxon>
        <taxon>Micromonosporales</taxon>
        <taxon>Micromonosporaceae</taxon>
        <taxon>Actinoplanes</taxon>
    </lineage>
</organism>
<feature type="compositionally biased region" description="Low complexity" evidence="1">
    <location>
        <begin position="61"/>
        <end position="75"/>
    </location>
</feature>
<evidence type="ECO:0008006" key="4">
    <source>
        <dbReference type="Google" id="ProtNLM"/>
    </source>
</evidence>
<comment type="caution">
    <text evidence="2">The sequence shown here is derived from an EMBL/GenBank/DDBJ whole genome shotgun (WGS) entry which is preliminary data.</text>
</comment>
<reference evidence="2 3" key="1">
    <citation type="submission" date="2021-01" db="EMBL/GenBank/DDBJ databases">
        <title>Whole genome shotgun sequence of Actinoplanes couchii NBRC 106145.</title>
        <authorList>
            <person name="Komaki H."/>
            <person name="Tamura T."/>
        </authorList>
    </citation>
    <scope>NUCLEOTIDE SEQUENCE [LARGE SCALE GENOMIC DNA]</scope>
    <source>
        <strain evidence="2 3">NBRC 106145</strain>
    </source>
</reference>
<gene>
    <name evidence="2" type="ORF">Aco03nite_094060</name>
</gene>
<dbReference type="Proteomes" id="UP000612282">
    <property type="component" value="Unassembled WGS sequence"/>
</dbReference>
<evidence type="ECO:0000313" key="3">
    <source>
        <dbReference type="Proteomes" id="UP000612282"/>
    </source>
</evidence>
<evidence type="ECO:0000313" key="2">
    <source>
        <dbReference type="EMBL" id="GID61002.1"/>
    </source>
</evidence>
<feature type="compositionally biased region" description="Acidic residues" evidence="1">
    <location>
        <begin position="108"/>
        <end position="120"/>
    </location>
</feature>
<proteinExistence type="predicted"/>
<feature type="region of interest" description="Disordered" evidence="1">
    <location>
        <begin position="39"/>
        <end position="120"/>
    </location>
</feature>
<keyword evidence="3" id="KW-1185">Reference proteome</keyword>
<name>A0ABQ3XR64_9ACTN</name>
<dbReference type="EMBL" id="BOMG01000117">
    <property type="protein sequence ID" value="GID61002.1"/>
    <property type="molecule type" value="Genomic_DNA"/>
</dbReference>
<sequence>MTRSSLVGRLTGVKVLPRLLVLLAVLAVPVLLAVASQAMTRPPDPPRLPSAPIDVSFAPQPSATAPGPVSPSAGPAPGGTPGGETSPSASASPSEDLGVIRTPRPTLDDDDDDLETGDDD</sequence>
<evidence type="ECO:0000256" key="1">
    <source>
        <dbReference type="SAM" id="MobiDB-lite"/>
    </source>
</evidence>
<accession>A0ABQ3XR64</accession>
<dbReference type="RefSeq" id="WP_203808545.1">
    <property type="nucleotide sequence ID" value="NZ_BAAAQE010000047.1"/>
</dbReference>
<protein>
    <recommendedName>
        <fullName evidence="4">Small hydrophilic protein</fullName>
    </recommendedName>
</protein>